<accession>A0A327SJ83</accession>
<reference evidence="1 2" key="1">
    <citation type="submission" date="2018-06" db="EMBL/GenBank/DDBJ databases">
        <title>Genomic Encyclopedia of Archaeal and Bacterial Type Strains, Phase II (KMG-II): from individual species to whole genera.</title>
        <authorList>
            <person name="Goeker M."/>
        </authorList>
    </citation>
    <scope>NUCLEOTIDE SEQUENCE [LARGE SCALE GENOMIC DNA]</scope>
    <source>
        <strain evidence="1 2">DSM 14825</strain>
    </source>
</reference>
<gene>
    <name evidence="1" type="ORF">LY11_03165</name>
</gene>
<dbReference type="EMBL" id="QLLR01000016">
    <property type="protein sequence ID" value="RAJ28891.1"/>
    <property type="molecule type" value="Genomic_DNA"/>
</dbReference>
<organism evidence="1 2">
    <name type="scientific">Pedobacter cryoconitis</name>
    <dbReference type="NCBI Taxonomy" id="188932"/>
    <lineage>
        <taxon>Bacteria</taxon>
        <taxon>Pseudomonadati</taxon>
        <taxon>Bacteroidota</taxon>
        <taxon>Sphingobacteriia</taxon>
        <taxon>Sphingobacteriales</taxon>
        <taxon>Sphingobacteriaceae</taxon>
        <taxon>Pedobacter</taxon>
    </lineage>
</organism>
<dbReference type="RefSeq" id="WP_111634600.1">
    <property type="nucleotide sequence ID" value="NZ_QLLR01000016.1"/>
</dbReference>
<evidence type="ECO:0000313" key="1">
    <source>
        <dbReference type="EMBL" id="RAJ28891.1"/>
    </source>
</evidence>
<comment type="caution">
    <text evidence="1">The sequence shown here is derived from an EMBL/GenBank/DDBJ whole genome shotgun (WGS) entry which is preliminary data.</text>
</comment>
<proteinExistence type="predicted"/>
<evidence type="ECO:0000313" key="2">
    <source>
        <dbReference type="Proteomes" id="UP000249754"/>
    </source>
</evidence>
<dbReference type="Proteomes" id="UP000249754">
    <property type="component" value="Unassembled WGS sequence"/>
</dbReference>
<protein>
    <submittedName>
        <fullName evidence="1">Uncharacterized protein</fullName>
    </submittedName>
</protein>
<sequence>MEITYDEVEKLKLTDAQLKSAKAVFKAMKNASKLGVHFWDNYGTLTAYNSKKVSVPIMVDRENDEYKMRESEKHFRASEGTGSEVLYYEVVKNFHAGNADDQFYAEII</sequence>
<dbReference type="AlphaFoldDB" id="A0A327SJ83"/>
<name>A0A327SJ83_9SPHI</name>